<dbReference type="InterPro" id="IPR007627">
    <property type="entry name" value="RNA_pol_sigma70_r2"/>
</dbReference>
<keyword evidence="5" id="KW-0804">Transcription</keyword>
<dbReference type="SUPFAM" id="SSF88659">
    <property type="entry name" value="Sigma3 and sigma4 domains of RNA polymerase sigma factors"/>
    <property type="match status" value="1"/>
</dbReference>
<feature type="compositionally biased region" description="Basic and acidic residues" evidence="6">
    <location>
        <begin position="1"/>
        <end position="14"/>
    </location>
</feature>
<gene>
    <name evidence="10" type="primary">rpoE_3</name>
    <name evidence="10" type="ORF">KDAU_55090</name>
</gene>
<dbReference type="Pfam" id="PF04542">
    <property type="entry name" value="Sigma70_r2"/>
    <property type="match status" value="1"/>
</dbReference>
<dbReference type="InterPro" id="IPR036388">
    <property type="entry name" value="WH-like_DNA-bd_sf"/>
</dbReference>
<dbReference type="Gene3D" id="3.10.450.50">
    <property type="match status" value="1"/>
</dbReference>
<name>A0A401ZMZ3_9CHLR</name>
<dbReference type="Gene3D" id="1.10.10.10">
    <property type="entry name" value="Winged helix-like DNA-binding domain superfamily/Winged helix DNA-binding domain"/>
    <property type="match status" value="1"/>
</dbReference>
<feature type="domain" description="RNA polymerase sigma-70 region 2" evidence="7">
    <location>
        <begin position="30"/>
        <end position="97"/>
    </location>
</feature>
<feature type="region of interest" description="Disordered" evidence="6">
    <location>
        <begin position="1"/>
        <end position="26"/>
    </location>
</feature>
<evidence type="ECO:0000256" key="1">
    <source>
        <dbReference type="ARBA" id="ARBA00010641"/>
    </source>
</evidence>
<dbReference type="Gene3D" id="1.10.1740.10">
    <property type="match status" value="1"/>
</dbReference>
<evidence type="ECO:0000256" key="2">
    <source>
        <dbReference type="ARBA" id="ARBA00011344"/>
    </source>
</evidence>
<dbReference type="NCBIfam" id="TIGR02937">
    <property type="entry name" value="sigma70-ECF"/>
    <property type="match status" value="1"/>
</dbReference>
<dbReference type="Pfam" id="PF12680">
    <property type="entry name" value="SnoaL_2"/>
    <property type="match status" value="1"/>
</dbReference>
<reference evidence="11" key="1">
    <citation type="submission" date="2018-12" db="EMBL/GenBank/DDBJ databases">
        <title>Tengunoibacter tsumagoiensis gen. nov., sp. nov., Dictyobacter kobayashii sp. nov., D. alpinus sp. nov., and D. joshuensis sp. nov. and description of Dictyobacteraceae fam. nov. within the order Ktedonobacterales isolated from Tengu-no-mugimeshi.</title>
        <authorList>
            <person name="Wang C.M."/>
            <person name="Zheng Y."/>
            <person name="Sakai Y."/>
            <person name="Toyoda A."/>
            <person name="Minakuchi Y."/>
            <person name="Abe K."/>
            <person name="Yokota A."/>
            <person name="Yabe S."/>
        </authorList>
    </citation>
    <scope>NUCLEOTIDE SEQUENCE [LARGE SCALE GENOMIC DNA]</scope>
    <source>
        <strain evidence="11">S-27</strain>
    </source>
</reference>
<dbReference type="SUPFAM" id="SSF54427">
    <property type="entry name" value="NTF2-like"/>
    <property type="match status" value="1"/>
</dbReference>
<evidence type="ECO:0000313" key="11">
    <source>
        <dbReference type="Proteomes" id="UP000287224"/>
    </source>
</evidence>
<dbReference type="Proteomes" id="UP000287224">
    <property type="component" value="Unassembled WGS sequence"/>
</dbReference>
<dbReference type="Pfam" id="PF08281">
    <property type="entry name" value="Sigma70_r4_2"/>
    <property type="match status" value="1"/>
</dbReference>
<protein>
    <submittedName>
        <fullName evidence="10">RNA polymerase sigma factor</fullName>
    </submittedName>
</protein>
<dbReference type="NCBIfam" id="TIGR02960">
    <property type="entry name" value="SigX5"/>
    <property type="match status" value="1"/>
</dbReference>
<proteinExistence type="inferred from homology"/>
<dbReference type="OrthoDB" id="158189at2"/>
<dbReference type="InterPro" id="IPR013249">
    <property type="entry name" value="RNA_pol_sigma70_r4_t2"/>
</dbReference>
<evidence type="ECO:0000259" key="9">
    <source>
        <dbReference type="Pfam" id="PF12680"/>
    </source>
</evidence>
<keyword evidence="11" id="KW-1185">Reference proteome</keyword>
<accession>A0A401ZMZ3</accession>
<dbReference type="CDD" id="cd00531">
    <property type="entry name" value="NTF2_like"/>
    <property type="match status" value="1"/>
</dbReference>
<sequence length="354" mass="39564">MESREKAKQGKTDRINNTPSADRSASSLVIEPYRRELLLHCYRLLGSLYDAEDAVQDAMLRAWRHFDTFTESDPGSLRRWLYTIATNTSLDMLKKRSPRTLPTVTAPASDAMKPVAPKNSEVLWLEPFPDSWLVEASEDPEARYSRHESISLAFLTALQILPPRQRAILLLSDVLDWRAAEIAHLLEISVGAVNSALHRARVALEKNYQLEQPERMQFDGTNAAINTLLARYLKMWESDDVDGLVALLKEDATLSMPPVPSWYQGRDAIRRVLLAVLFPAGVRNRWRLSPTHANGQPAFVVYRANEATGSYQAFALQVIALAGTPGDGWQIASVTAFLDPDLAASFGFPSQLPH</sequence>
<dbReference type="NCBIfam" id="NF006089">
    <property type="entry name" value="PRK08241.1"/>
    <property type="match status" value="1"/>
</dbReference>
<dbReference type="PANTHER" id="PTHR43133">
    <property type="entry name" value="RNA POLYMERASE ECF-TYPE SIGMA FACTO"/>
    <property type="match status" value="1"/>
</dbReference>
<dbReference type="InterPro" id="IPR039425">
    <property type="entry name" value="RNA_pol_sigma-70-like"/>
</dbReference>
<evidence type="ECO:0000259" key="7">
    <source>
        <dbReference type="Pfam" id="PF04542"/>
    </source>
</evidence>
<feature type="compositionally biased region" description="Polar residues" evidence="6">
    <location>
        <begin position="15"/>
        <end position="26"/>
    </location>
</feature>
<evidence type="ECO:0000313" key="10">
    <source>
        <dbReference type="EMBL" id="GCE08180.1"/>
    </source>
</evidence>
<dbReference type="SUPFAM" id="SSF88946">
    <property type="entry name" value="Sigma2 domain of RNA polymerase sigma factors"/>
    <property type="match status" value="1"/>
</dbReference>
<dbReference type="InterPro" id="IPR014305">
    <property type="entry name" value="RNA_pol_sigma-G_actinobac"/>
</dbReference>
<dbReference type="InterPro" id="IPR014284">
    <property type="entry name" value="RNA_pol_sigma-70_dom"/>
</dbReference>
<evidence type="ECO:0000256" key="5">
    <source>
        <dbReference type="ARBA" id="ARBA00023163"/>
    </source>
</evidence>
<dbReference type="GO" id="GO:0016987">
    <property type="term" value="F:sigma factor activity"/>
    <property type="evidence" value="ECO:0007669"/>
    <property type="project" value="UniProtKB-KW"/>
</dbReference>
<dbReference type="GO" id="GO:0003677">
    <property type="term" value="F:DNA binding"/>
    <property type="evidence" value="ECO:0007669"/>
    <property type="project" value="InterPro"/>
</dbReference>
<dbReference type="PANTHER" id="PTHR43133:SF65">
    <property type="entry name" value="ECF RNA POLYMERASE SIGMA FACTOR SIGG"/>
    <property type="match status" value="1"/>
</dbReference>
<dbReference type="RefSeq" id="WP_126600551.1">
    <property type="nucleotide sequence ID" value="NZ_BIFQ01000002.1"/>
</dbReference>
<comment type="similarity">
    <text evidence="1">Belongs to the sigma-70 factor family. ECF subfamily.</text>
</comment>
<evidence type="ECO:0000256" key="3">
    <source>
        <dbReference type="ARBA" id="ARBA00023015"/>
    </source>
</evidence>
<dbReference type="InterPro" id="IPR037401">
    <property type="entry name" value="SnoaL-like"/>
</dbReference>
<dbReference type="GO" id="GO:0006352">
    <property type="term" value="P:DNA-templated transcription initiation"/>
    <property type="evidence" value="ECO:0007669"/>
    <property type="project" value="InterPro"/>
</dbReference>
<dbReference type="CDD" id="cd06171">
    <property type="entry name" value="Sigma70_r4"/>
    <property type="match status" value="1"/>
</dbReference>
<feature type="domain" description="RNA polymerase sigma factor 70 region 4 type 2" evidence="8">
    <location>
        <begin position="152"/>
        <end position="204"/>
    </location>
</feature>
<comment type="caution">
    <text evidence="10">The sequence shown here is derived from an EMBL/GenBank/DDBJ whole genome shotgun (WGS) entry which is preliminary data.</text>
</comment>
<keyword evidence="3" id="KW-0805">Transcription regulation</keyword>
<dbReference type="InterPro" id="IPR013325">
    <property type="entry name" value="RNA_pol_sigma_r2"/>
</dbReference>
<comment type="subunit">
    <text evidence="2">Interacts transiently with the RNA polymerase catalytic core formed by RpoA, RpoB, RpoC and RpoZ (2 alpha, 1 beta, 1 beta' and 1 omega subunit) to form the RNA polymerase holoenzyme that can initiate transcription.</text>
</comment>
<organism evidence="10 11">
    <name type="scientific">Dictyobacter aurantiacus</name>
    <dbReference type="NCBI Taxonomy" id="1936993"/>
    <lineage>
        <taxon>Bacteria</taxon>
        <taxon>Bacillati</taxon>
        <taxon>Chloroflexota</taxon>
        <taxon>Ktedonobacteria</taxon>
        <taxon>Ktedonobacterales</taxon>
        <taxon>Dictyobacteraceae</taxon>
        <taxon>Dictyobacter</taxon>
    </lineage>
</organism>
<evidence type="ECO:0000256" key="6">
    <source>
        <dbReference type="SAM" id="MobiDB-lite"/>
    </source>
</evidence>
<dbReference type="EMBL" id="BIFQ01000002">
    <property type="protein sequence ID" value="GCE08180.1"/>
    <property type="molecule type" value="Genomic_DNA"/>
</dbReference>
<dbReference type="AlphaFoldDB" id="A0A401ZMZ3"/>
<keyword evidence="4" id="KW-0731">Sigma factor</keyword>
<evidence type="ECO:0000259" key="8">
    <source>
        <dbReference type="Pfam" id="PF08281"/>
    </source>
</evidence>
<feature type="domain" description="SnoaL-like" evidence="9">
    <location>
        <begin position="230"/>
        <end position="312"/>
    </location>
</feature>
<dbReference type="InterPro" id="IPR013324">
    <property type="entry name" value="RNA_pol_sigma_r3/r4-like"/>
</dbReference>
<dbReference type="InterPro" id="IPR032710">
    <property type="entry name" value="NTF2-like_dom_sf"/>
</dbReference>
<evidence type="ECO:0000256" key="4">
    <source>
        <dbReference type="ARBA" id="ARBA00023082"/>
    </source>
</evidence>